<evidence type="ECO:0000313" key="3">
    <source>
        <dbReference type="Proteomes" id="UP000199026"/>
    </source>
</evidence>
<evidence type="ECO:0000256" key="1">
    <source>
        <dbReference type="SAM" id="Phobius"/>
    </source>
</evidence>
<dbReference type="STRING" id="576131.SAMN05444486_101376"/>
<gene>
    <name evidence="2" type="ORF">SAMN05444486_101376</name>
</gene>
<organism evidence="2 3">
    <name type="scientific">Lentibacter algarum</name>
    <dbReference type="NCBI Taxonomy" id="576131"/>
    <lineage>
        <taxon>Bacteria</taxon>
        <taxon>Pseudomonadati</taxon>
        <taxon>Pseudomonadota</taxon>
        <taxon>Alphaproteobacteria</taxon>
        <taxon>Rhodobacterales</taxon>
        <taxon>Roseobacteraceae</taxon>
        <taxon>Lentibacter</taxon>
    </lineage>
</organism>
<proteinExistence type="predicted"/>
<name>A0A1H3HED8_9RHOB</name>
<reference evidence="2 3" key="1">
    <citation type="submission" date="2016-10" db="EMBL/GenBank/DDBJ databases">
        <authorList>
            <person name="de Groot N.N."/>
        </authorList>
    </citation>
    <scope>NUCLEOTIDE SEQUENCE [LARGE SCALE GENOMIC DNA]</scope>
    <source>
        <strain evidence="2 3">DSM 24677</strain>
    </source>
</reference>
<feature type="transmembrane region" description="Helical" evidence="1">
    <location>
        <begin position="26"/>
        <end position="45"/>
    </location>
</feature>
<dbReference type="RefSeq" id="WP_089887378.1">
    <property type="nucleotide sequence ID" value="NZ_CALJFH010000016.1"/>
</dbReference>
<accession>A0A1H3HED8</accession>
<keyword evidence="1" id="KW-1133">Transmembrane helix</keyword>
<evidence type="ECO:0008006" key="4">
    <source>
        <dbReference type="Google" id="ProtNLM"/>
    </source>
</evidence>
<keyword evidence="1" id="KW-0472">Membrane</keyword>
<keyword evidence="1" id="KW-0812">Transmembrane</keyword>
<dbReference type="Pfam" id="PF20189">
    <property type="entry name" value="DUF6552"/>
    <property type="match status" value="1"/>
</dbReference>
<dbReference type="EMBL" id="FNPR01000001">
    <property type="protein sequence ID" value="SDY13690.1"/>
    <property type="molecule type" value="Genomic_DNA"/>
</dbReference>
<feature type="transmembrane region" description="Helical" evidence="1">
    <location>
        <begin position="52"/>
        <end position="69"/>
    </location>
</feature>
<dbReference type="GeneID" id="78123181"/>
<dbReference type="AlphaFoldDB" id="A0A1H3HED8"/>
<dbReference type="InterPro" id="IPR046682">
    <property type="entry name" value="DUF6552"/>
</dbReference>
<dbReference type="Proteomes" id="UP000199026">
    <property type="component" value="Unassembled WGS sequence"/>
</dbReference>
<sequence length="71" mass="7882">MKTVDVVKWVATAVQLVGYGLTGLNIVPWNVFAFFIGIFLWFAVGVMWKDRAIMVVHVGAFVSLFAGYLNS</sequence>
<keyword evidence="3" id="KW-1185">Reference proteome</keyword>
<evidence type="ECO:0000313" key="2">
    <source>
        <dbReference type="EMBL" id="SDY13690.1"/>
    </source>
</evidence>
<protein>
    <recommendedName>
        <fullName evidence="4">Ubiquinone biosynthesis methyltransferase UbiE</fullName>
    </recommendedName>
</protein>
<dbReference type="OrthoDB" id="7357237at2"/>